<dbReference type="AlphaFoldDB" id="A0AAV7NMQ0"/>
<gene>
    <name evidence="2" type="ORF">NDU88_005545</name>
</gene>
<dbReference type="EMBL" id="JANPWB010000012">
    <property type="protein sequence ID" value="KAJ1117345.1"/>
    <property type="molecule type" value="Genomic_DNA"/>
</dbReference>
<evidence type="ECO:0000313" key="3">
    <source>
        <dbReference type="Proteomes" id="UP001066276"/>
    </source>
</evidence>
<feature type="compositionally biased region" description="Basic and acidic residues" evidence="1">
    <location>
        <begin position="49"/>
        <end position="62"/>
    </location>
</feature>
<proteinExistence type="predicted"/>
<comment type="caution">
    <text evidence="2">The sequence shown here is derived from an EMBL/GenBank/DDBJ whole genome shotgun (WGS) entry which is preliminary data.</text>
</comment>
<keyword evidence="3" id="KW-1185">Reference proteome</keyword>
<evidence type="ECO:0000313" key="2">
    <source>
        <dbReference type="EMBL" id="KAJ1117345.1"/>
    </source>
</evidence>
<feature type="region of interest" description="Disordered" evidence="1">
    <location>
        <begin position="15"/>
        <end position="133"/>
    </location>
</feature>
<dbReference type="Proteomes" id="UP001066276">
    <property type="component" value="Chromosome 8"/>
</dbReference>
<organism evidence="2 3">
    <name type="scientific">Pleurodeles waltl</name>
    <name type="common">Iberian ribbed newt</name>
    <dbReference type="NCBI Taxonomy" id="8319"/>
    <lineage>
        <taxon>Eukaryota</taxon>
        <taxon>Metazoa</taxon>
        <taxon>Chordata</taxon>
        <taxon>Craniata</taxon>
        <taxon>Vertebrata</taxon>
        <taxon>Euteleostomi</taxon>
        <taxon>Amphibia</taxon>
        <taxon>Batrachia</taxon>
        <taxon>Caudata</taxon>
        <taxon>Salamandroidea</taxon>
        <taxon>Salamandridae</taxon>
        <taxon>Pleurodelinae</taxon>
        <taxon>Pleurodeles</taxon>
    </lineage>
</organism>
<sequence>MGSAIRDVLGTQFPATYRASSRTEKYPGGPTGNDAVKAGNPDIRVPENLTREDGQRAWRAEEGEAAEAGNPDIRVPENLKREDGQRTWCAEEGKDAERRDAERPEEGDIGEDAKESDSDIEEGDPVNRGPLTS</sequence>
<name>A0AAV7NMQ0_PLEWA</name>
<accession>A0AAV7NMQ0</accession>
<feature type="compositionally biased region" description="Basic and acidic residues" evidence="1">
    <location>
        <begin position="74"/>
        <end position="117"/>
    </location>
</feature>
<protein>
    <submittedName>
        <fullName evidence="2">Uncharacterized protein</fullName>
    </submittedName>
</protein>
<evidence type="ECO:0000256" key="1">
    <source>
        <dbReference type="SAM" id="MobiDB-lite"/>
    </source>
</evidence>
<reference evidence="2" key="1">
    <citation type="journal article" date="2022" name="bioRxiv">
        <title>Sequencing and chromosome-scale assembly of the giantPleurodeles waltlgenome.</title>
        <authorList>
            <person name="Brown T."/>
            <person name="Elewa A."/>
            <person name="Iarovenko S."/>
            <person name="Subramanian E."/>
            <person name="Araus A.J."/>
            <person name="Petzold A."/>
            <person name="Susuki M."/>
            <person name="Suzuki K.-i.T."/>
            <person name="Hayashi T."/>
            <person name="Toyoda A."/>
            <person name="Oliveira C."/>
            <person name="Osipova E."/>
            <person name="Leigh N.D."/>
            <person name="Simon A."/>
            <person name="Yun M.H."/>
        </authorList>
    </citation>
    <scope>NUCLEOTIDE SEQUENCE</scope>
    <source>
        <strain evidence="2">20211129_DDA</strain>
        <tissue evidence="2">Liver</tissue>
    </source>
</reference>